<dbReference type="EMBL" id="FUEG01000018">
    <property type="protein sequence ID" value="SJL12766.1"/>
    <property type="molecule type" value="Genomic_DNA"/>
</dbReference>
<protein>
    <recommendedName>
        <fullName evidence="1">Integrase zinc-binding domain-containing protein</fullName>
    </recommendedName>
</protein>
<dbReference type="SUPFAM" id="SSF53098">
    <property type="entry name" value="Ribonuclease H-like"/>
    <property type="match status" value="1"/>
</dbReference>
<feature type="domain" description="Integrase zinc-binding" evidence="1">
    <location>
        <begin position="2"/>
        <end position="42"/>
    </location>
</feature>
<organism evidence="2 3">
    <name type="scientific">Armillaria ostoyae</name>
    <name type="common">Armillaria root rot fungus</name>
    <dbReference type="NCBI Taxonomy" id="47428"/>
    <lineage>
        <taxon>Eukaryota</taxon>
        <taxon>Fungi</taxon>
        <taxon>Dikarya</taxon>
        <taxon>Basidiomycota</taxon>
        <taxon>Agaricomycotina</taxon>
        <taxon>Agaricomycetes</taxon>
        <taxon>Agaricomycetidae</taxon>
        <taxon>Agaricales</taxon>
        <taxon>Marasmiineae</taxon>
        <taxon>Physalacriaceae</taxon>
        <taxon>Armillaria</taxon>
    </lineage>
</organism>
<dbReference type="Gene3D" id="3.30.420.10">
    <property type="entry name" value="Ribonuclease H-like superfamily/Ribonuclease H"/>
    <property type="match status" value="1"/>
</dbReference>
<dbReference type="Proteomes" id="UP000219338">
    <property type="component" value="Unassembled WGS sequence"/>
</dbReference>
<reference evidence="3" key="1">
    <citation type="journal article" date="2017" name="Nat. Ecol. Evol.">
        <title>Genome expansion and lineage-specific genetic innovations in the forest pathogenic fungi Armillaria.</title>
        <authorList>
            <person name="Sipos G."/>
            <person name="Prasanna A.N."/>
            <person name="Walter M.C."/>
            <person name="O'Connor E."/>
            <person name="Balint B."/>
            <person name="Krizsan K."/>
            <person name="Kiss B."/>
            <person name="Hess J."/>
            <person name="Varga T."/>
            <person name="Slot J."/>
            <person name="Riley R."/>
            <person name="Boka B."/>
            <person name="Rigling D."/>
            <person name="Barry K."/>
            <person name="Lee J."/>
            <person name="Mihaltcheva S."/>
            <person name="LaButti K."/>
            <person name="Lipzen A."/>
            <person name="Waldron R."/>
            <person name="Moloney N.M."/>
            <person name="Sperisen C."/>
            <person name="Kredics L."/>
            <person name="Vagvoelgyi C."/>
            <person name="Patrignani A."/>
            <person name="Fitzpatrick D."/>
            <person name="Nagy I."/>
            <person name="Doyle S."/>
            <person name="Anderson J.B."/>
            <person name="Grigoriev I.V."/>
            <person name="Gueldener U."/>
            <person name="Muensterkoetter M."/>
            <person name="Nagy L.G."/>
        </authorList>
    </citation>
    <scope>NUCLEOTIDE SEQUENCE [LARGE SCALE GENOMIC DNA]</scope>
    <source>
        <strain evidence="3">C18/9</strain>
    </source>
</reference>
<dbReference type="InterPro" id="IPR012337">
    <property type="entry name" value="RNaseH-like_sf"/>
</dbReference>
<dbReference type="AlphaFoldDB" id="A0A284RVH7"/>
<dbReference type="OrthoDB" id="2273864at2759"/>
<dbReference type="InterPro" id="IPR036397">
    <property type="entry name" value="RNaseH_sf"/>
</dbReference>
<accession>A0A284RVH7</accession>
<dbReference type="GO" id="GO:0003676">
    <property type="term" value="F:nucleic acid binding"/>
    <property type="evidence" value="ECO:0007669"/>
    <property type="project" value="InterPro"/>
</dbReference>
<evidence type="ECO:0000259" key="1">
    <source>
        <dbReference type="Pfam" id="PF17921"/>
    </source>
</evidence>
<sequence>MAGHLEIEKMKELVLRDYWWPKLKKNVETYIQACKTYARTKSSTQARQAPLHLNEILSKLWTHISVDMVTGLPHSNGYNAILVIIDRFSKAIILVTCNEELSSKE</sequence>
<evidence type="ECO:0000313" key="3">
    <source>
        <dbReference type="Proteomes" id="UP000219338"/>
    </source>
</evidence>
<gene>
    <name evidence="2" type="ORF">ARMOST_16197</name>
</gene>
<proteinExistence type="predicted"/>
<dbReference type="InterPro" id="IPR052160">
    <property type="entry name" value="Gypsy_RT_Integrase-like"/>
</dbReference>
<keyword evidence="3" id="KW-1185">Reference proteome</keyword>
<name>A0A284RVH7_ARMOS</name>
<dbReference type="Pfam" id="PF17921">
    <property type="entry name" value="Integrase_H2C2"/>
    <property type="match status" value="1"/>
</dbReference>
<dbReference type="PANTHER" id="PTHR47266">
    <property type="entry name" value="ENDONUCLEASE-RELATED"/>
    <property type="match status" value="1"/>
</dbReference>
<dbReference type="InterPro" id="IPR041588">
    <property type="entry name" value="Integrase_H2C2"/>
</dbReference>
<dbReference type="Gene3D" id="1.10.340.70">
    <property type="match status" value="1"/>
</dbReference>
<evidence type="ECO:0000313" key="2">
    <source>
        <dbReference type="EMBL" id="SJL12766.1"/>
    </source>
</evidence>